<name>A0A1G5HRG1_9HYPH</name>
<evidence type="ECO:0000259" key="1">
    <source>
        <dbReference type="Pfam" id="PF00188"/>
    </source>
</evidence>
<dbReference type="Pfam" id="PF13620">
    <property type="entry name" value="CarboxypepD_reg"/>
    <property type="match status" value="1"/>
</dbReference>
<dbReference type="PROSITE" id="PS00330">
    <property type="entry name" value="HEMOLYSIN_CALCIUM"/>
    <property type="match status" value="2"/>
</dbReference>
<evidence type="ECO:0000313" key="2">
    <source>
        <dbReference type="EMBL" id="SCY66343.1"/>
    </source>
</evidence>
<dbReference type="PRINTS" id="PR00313">
    <property type="entry name" value="CABNDNGRPT"/>
</dbReference>
<dbReference type="RefSeq" id="WP_091133676.1">
    <property type="nucleotide sequence ID" value="NZ_FMVJ01000005.1"/>
</dbReference>
<dbReference type="STRING" id="549386.SAMN02927923_01875"/>
<dbReference type="PANTHER" id="PTHR31157">
    <property type="entry name" value="SCP DOMAIN-CONTAINING PROTEIN"/>
    <property type="match status" value="1"/>
</dbReference>
<dbReference type="Pfam" id="PF00188">
    <property type="entry name" value="CAP"/>
    <property type="match status" value="1"/>
</dbReference>
<feature type="domain" description="SCP" evidence="1">
    <location>
        <begin position="12"/>
        <end position="142"/>
    </location>
</feature>
<dbReference type="OrthoDB" id="419320at2"/>
<dbReference type="InterPro" id="IPR014044">
    <property type="entry name" value="CAP_dom"/>
</dbReference>
<dbReference type="CDD" id="cd05379">
    <property type="entry name" value="CAP_bacterial"/>
    <property type="match status" value="1"/>
</dbReference>
<protein>
    <submittedName>
        <fullName evidence="2">Hemolysin-type calcium-binding repeat-containing protein</fullName>
    </submittedName>
</protein>
<dbReference type="Gene3D" id="3.40.33.10">
    <property type="entry name" value="CAP"/>
    <property type="match status" value="1"/>
</dbReference>
<accession>A0A1G5HRG1</accession>
<dbReference type="Gene3D" id="2.150.10.10">
    <property type="entry name" value="Serralysin-like metalloprotease, C-terminal"/>
    <property type="match status" value="1"/>
</dbReference>
<organism evidence="2 3">
    <name type="scientific">Microvirga guangxiensis</name>
    <dbReference type="NCBI Taxonomy" id="549386"/>
    <lineage>
        <taxon>Bacteria</taxon>
        <taxon>Pseudomonadati</taxon>
        <taxon>Pseudomonadota</taxon>
        <taxon>Alphaproteobacteria</taxon>
        <taxon>Hyphomicrobiales</taxon>
        <taxon>Methylobacteriaceae</taxon>
        <taxon>Microvirga</taxon>
    </lineage>
</organism>
<gene>
    <name evidence="2" type="ORF">SAMN02927923_01875</name>
</gene>
<proteinExistence type="predicted"/>
<dbReference type="InterPro" id="IPR035940">
    <property type="entry name" value="CAP_sf"/>
</dbReference>
<dbReference type="SUPFAM" id="SSF51120">
    <property type="entry name" value="beta-Roll"/>
    <property type="match status" value="1"/>
</dbReference>
<dbReference type="AlphaFoldDB" id="A0A1G5HRG1"/>
<dbReference type="GO" id="GO:0005509">
    <property type="term" value="F:calcium ion binding"/>
    <property type="evidence" value="ECO:0007669"/>
    <property type="project" value="InterPro"/>
</dbReference>
<dbReference type="Proteomes" id="UP000199569">
    <property type="component" value="Unassembled WGS sequence"/>
</dbReference>
<evidence type="ECO:0000313" key="3">
    <source>
        <dbReference type="Proteomes" id="UP000199569"/>
    </source>
</evidence>
<dbReference type="PANTHER" id="PTHR31157:SF1">
    <property type="entry name" value="SCP DOMAIN-CONTAINING PROTEIN"/>
    <property type="match status" value="1"/>
</dbReference>
<keyword evidence="3" id="KW-1185">Reference proteome</keyword>
<dbReference type="EMBL" id="FMVJ01000005">
    <property type="protein sequence ID" value="SCY66343.1"/>
    <property type="molecule type" value="Genomic_DNA"/>
</dbReference>
<reference evidence="2 3" key="1">
    <citation type="submission" date="2016-10" db="EMBL/GenBank/DDBJ databases">
        <authorList>
            <person name="de Groot N.N."/>
        </authorList>
    </citation>
    <scope>NUCLEOTIDE SEQUENCE [LARGE SCALE GENOMIC DNA]</scope>
    <source>
        <strain evidence="2 3">CGMCC 1.7666</strain>
    </source>
</reference>
<dbReference type="InterPro" id="IPR001343">
    <property type="entry name" value="Hemolysn_Ca-bd"/>
</dbReference>
<dbReference type="InterPro" id="IPR011049">
    <property type="entry name" value="Serralysin-like_metalloprot_C"/>
</dbReference>
<dbReference type="Pfam" id="PF00353">
    <property type="entry name" value="HemolysinCabind"/>
    <property type="match status" value="2"/>
</dbReference>
<dbReference type="Gene3D" id="2.60.40.1120">
    <property type="entry name" value="Carboxypeptidase-like, regulatory domain"/>
    <property type="match status" value="1"/>
</dbReference>
<dbReference type="SUPFAM" id="SSF55797">
    <property type="entry name" value="PR-1-like"/>
    <property type="match status" value="1"/>
</dbReference>
<sequence>MAQATAYEQFMLELVNAARAKVGAQPLAFNGKLNASADSHTNWMLGTDAFSHSGANRSTPTDRMKSAGYTLAGSWATAENIAWASTRGAPGYQDEVQLLHTNLMNSPGHKANILNGAFREIGIGFNTGLYKSWDGAFVTQNFAQSGSKVFLTGVVMDDKDGDRRYDVGEALKGVKITAVSSTGASFSTTSESAGGYSLALPAGTYTVTYSGGGIVSVTKQATIGASNVKLDLIDPAMVKVINGTAEADTLRGTSRVDLIKGNAGNDKLYGRSGNDTLRGESGNDRLYGDAGRDTLDGGAGNDILKGGADADVFRFRGKWGKDKIADFQDGLDLIDLRGNSLDFSALSIRQANGDSDGLADDVIITAKGQSITLLNLQKALIDASDFLF</sequence>
<dbReference type="InterPro" id="IPR018511">
    <property type="entry name" value="Hemolysin-typ_Ca-bd_CS"/>
</dbReference>